<evidence type="ECO:0000259" key="1">
    <source>
        <dbReference type="Pfam" id="PF17775"/>
    </source>
</evidence>
<dbReference type="Pfam" id="PF17775">
    <property type="entry name" value="YchJ_M-like"/>
    <property type="match status" value="1"/>
</dbReference>
<dbReference type="InterPro" id="IPR048469">
    <property type="entry name" value="YchJ-like_M"/>
</dbReference>
<protein>
    <recommendedName>
        <fullName evidence="1">YchJ-like middle NTF2-like domain-containing protein</fullName>
    </recommendedName>
</protein>
<reference evidence="2" key="1">
    <citation type="submission" date="2020-06" db="EMBL/GenBank/DDBJ databases">
        <title>WGS assembly of Ceratodon purpureus strain R40.</title>
        <authorList>
            <person name="Carey S.B."/>
            <person name="Jenkins J."/>
            <person name="Shu S."/>
            <person name="Lovell J.T."/>
            <person name="Sreedasyam A."/>
            <person name="Maumus F."/>
            <person name="Tiley G.P."/>
            <person name="Fernandez-Pozo N."/>
            <person name="Barry K."/>
            <person name="Chen C."/>
            <person name="Wang M."/>
            <person name="Lipzen A."/>
            <person name="Daum C."/>
            <person name="Saski C.A."/>
            <person name="Payton A.C."/>
            <person name="Mcbreen J.C."/>
            <person name="Conrad R.E."/>
            <person name="Kollar L.M."/>
            <person name="Olsson S."/>
            <person name="Huttunen S."/>
            <person name="Landis J.B."/>
            <person name="Wickett N.J."/>
            <person name="Johnson M.G."/>
            <person name="Rensing S.A."/>
            <person name="Grimwood J."/>
            <person name="Schmutz J."/>
            <person name="Mcdaniel S.F."/>
        </authorList>
    </citation>
    <scope>NUCLEOTIDE SEQUENCE</scope>
    <source>
        <strain evidence="2">R40</strain>
    </source>
</reference>
<gene>
    <name evidence="2" type="ORF">KC19_8G103500</name>
</gene>
<evidence type="ECO:0000313" key="3">
    <source>
        <dbReference type="Proteomes" id="UP000822688"/>
    </source>
</evidence>
<name>A0A8T0GX57_CERPU</name>
<sequence length="278" mass="30371">MAMANGVTTAALCTSFAPSASTHSPRCTSLSTQCSSLSRITRSWELRGADVLRFNPATEFGSPRLQTGRGPGGVRAAKGFGELLQKKKKGGAEVNAPKEPLTCPCGGGEERREFADCCARYHGGVVEPDALTLMKARFSAYARSKVDYVVRTTHPENPDFGGEKELADDVRATCERLRFTRLEILDDETPSEDEAFVSFRVTYALIKGGRGGDKQHLVEKSRFVKEGDRWLYRERIPISQASEAAWMASTTPNYVSPDVARKSFTKGKAQPGISPRKG</sequence>
<evidence type="ECO:0000313" key="2">
    <source>
        <dbReference type="EMBL" id="KAG0564351.1"/>
    </source>
</evidence>
<accession>A0A8T0GX57</accession>
<dbReference type="Proteomes" id="UP000822688">
    <property type="component" value="Chromosome 8"/>
</dbReference>
<keyword evidence="3" id="KW-1185">Reference proteome</keyword>
<proteinExistence type="predicted"/>
<dbReference type="InterPro" id="IPR032710">
    <property type="entry name" value="NTF2-like_dom_sf"/>
</dbReference>
<dbReference type="Gene3D" id="3.10.450.50">
    <property type="match status" value="1"/>
</dbReference>
<organism evidence="2 3">
    <name type="scientific">Ceratodon purpureus</name>
    <name type="common">Fire moss</name>
    <name type="synonym">Dicranum purpureum</name>
    <dbReference type="NCBI Taxonomy" id="3225"/>
    <lineage>
        <taxon>Eukaryota</taxon>
        <taxon>Viridiplantae</taxon>
        <taxon>Streptophyta</taxon>
        <taxon>Embryophyta</taxon>
        <taxon>Bryophyta</taxon>
        <taxon>Bryophytina</taxon>
        <taxon>Bryopsida</taxon>
        <taxon>Dicranidae</taxon>
        <taxon>Pseudoditrichales</taxon>
        <taxon>Ditrichaceae</taxon>
        <taxon>Ceratodon</taxon>
    </lineage>
</organism>
<feature type="domain" description="YchJ-like middle NTF2-like" evidence="1">
    <location>
        <begin position="130"/>
        <end position="233"/>
    </location>
</feature>
<comment type="caution">
    <text evidence="2">The sequence shown here is derived from an EMBL/GenBank/DDBJ whole genome shotgun (WGS) entry which is preliminary data.</text>
</comment>
<dbReference type="EMBL" id="CM026429">
    <property type="protein sequence ID" value="KAG0564351.1"/>
    <property type="molecule type" value="Genomic_DNA"/>
</dbReference>
<dbReference type="PANTHER" id="PTHR33747:SF1">
    <property type="entry name" value="ADENYLATE CYCLASE-ASSOCIATED CAP C-TERMINAL DOMAIN-CONTAINING PROTEIN"/>
    <property type="match status" value="1"/>
</dbReference>
<dbReference type="AlphaFoldDB" id="A0A8T0GX57"/>
<dbReference type="SUPFAM" id="SSF54427">
    <property type="entry name" value="NTF2-like"/>
    <property type="match status" value="1"/>
</dbReference>
<dbReference type="PANTHER" id="PTHR33747">
    <property type="entry name" value="UPF0225 PROTEIN SCO1677"/>
    <property type="match status" value="1"/>
</dbReference>